<keyword evidence="9" id="KW-0408">Iron</keyword>
<sequence length="267" mass="28807">MSRLSGPAVAESLLAFWAETGVDAALLEIPTDRIAEGQKPLAAPRPAPATPLRTAAPAAPRPLALEAAREAAAACQDLEALAAAIEAFEGCPIRFEGAASRSVFSRGPADAPVVVVGEAPGAEEDRLGRPFVGKAGKMLDRMLESIGLADRAFITNTVFWRPPGNRTPSPEEQVVCRPFVEQAIRLVRPRMLLLVGAPATRCLLDQAEGINKLHGRWFEWRTAEGDLELPALPTFHPAFLMRQPTAKAMAWSDLKLFAERLNRPARP</sequence>
<dbReference type="PANTHER" id="PTHR33693">
    <property type="entry name" value="TYPE-5 URACIL-DNA GLYCOSYLASE"/>
    <property type="match status" value="1"/>
</dbReference>
<dbReference type="SUPFAM" id="SSF52141">
    <property type="entry name" value="Uracil-DNA glycosylase-like"/>
    <property type="match status" value="1"/>
</dbReference>
<name>A0A2Z3I320_9CAUL</name>
<gene>
    <name evidence="13" type="ORF">HYN04_08860</name>
</gene>
<evidence type="ECO:0000256" key="8">
    <source>
        <dbReference type="ARBA" id="ARBA00022801"/>
    </source>
</evidence>
<dbReference type="GO" id="GO:0051539">
    <property type="term" value="F:4 iron, 4 sulfur cluster binding"/>
    <property type="evidence" value="ECO:0007669"/>
    <property type="project" value="UniProtKB-KW"/>
</dbReference>
<organism evidence="13 14">
    <name type="scientific">Phenylobacterium parvum</name>
    <dbReference type="NCBI Taxonomy" id="2201350"/>
    <lineage>
        <taxon>Bacteria</taxon>
        <taxon>Pseudomonadati</taxon>
        <taxon>Pseudomonadota</taxon>
        <taxon>Alphaproteobacteria</taxon>
        <taxon>Caulobacterales</taxon>
        <taxon>Caulobacteraceae</taxon>
        <taxon>Phenylobacterium</taxon>
    </lineage>
</organism>
<keyword evidence="10" id="KW-0411">Iron-sulfur</keyword>
<dbReference type="Pfam" id="PF03167">
    <property type="entry name" value="UDG"/>
    <property type="match status" value="1"/>
</dbReference>
<keyword evidence="7" id="KW-0227">DNA damage</keyword>
<dbReference type="GO" id="GO:0006281">
    <property type="term" value="P:DNA repair"/>
    <property type="evidence" value="ECO:0007669"/>
    <property type="project" value="UniProtKB-KW"/>
</dbReference>
<dbReference type="PANTHER" id="PTHR33693:SF1">
    <property type="entry name" value="TYPE-4 URACIL-DNA GLYCOSYLASE"/>
    <property type="match status" value="1"/>
</dbReference>
<comment type="catalytic activity">
    <reaction evidence="1">
        <text>Hydrolyzes single-stranded DNA or mismatched double-stranded DNA and polynucleotides, releasing free uracil.</text>
        <dbReference type="EC" id="3.2.2.27"/>
    </reaction>
</comment>
<keyword evidence="8" id="KW-0378">Hydrolase</keyword>
<dbReference type="Gene3D" id="3.40.470.10">
    <property type="entry name" value="Uracil-DNA glycosylase-like domain"/>
    <property type="match status" value="1"/>
</dbReference>
<evidence type="ECO:0000256" key="10">
    <source>
        <dbReference type="ARBA" id="ARBA00023014"/>
    </source>
</evidence>
<dbReference type="GO" id="GO:0046872">
    <property type="term" value="F:metal ion binding"/>
    <property type="evidence" value="ECO:0007669"/>
    <property type="project" value="UniProtKB-KW"/>
</dbReference>
<dbReference type="KEGG" id="phb:HYN04_08860"/>
<evidence type="ECO:0000256" key="11">
    <source>
        <dbReference type="ARBA" id="ARBA00023204"/>
    </source>
</evidence>
<dbReference type="InterPro" id="IPR005122">
    <property type="entry name" value="Uracil-DNA_glycosylase-like"/>
</dbReference>
<evidence type="ECO:0000256" key="2">
    <source>
        <dbReference type="ARBA" id="ARBA00006521"/>
    </source>
</evidence>
<dbReference type="RefSeq" id="WP_110450431.1">
    <property type="nucleotide sequence ID" value="NZ_CP029479.1"/>
</dbReference>
<evidence type="ECO:0000256" key="3">
    <source>
        <dbReference type="ARBA" id="ARBA00012030"/>
    </source>
</evidence>
<feature type="domain" description="Uracil-DNA glycosylase-like" evidence="12">
    <location>
        <begin position="104"/>
        <end position="255"/>
    </location>
</feature>
<protein>
    <recommendedName>
        <fullName evidence="4">Type-4 uracil-DNA glycosylase</fullName>
        <ecNumber evidence="3">3.2.2.27</ecNumber>
    </recommendedName>
</protein>
<evidence type="ECO:0000256" key="4">
    <source>
        <dbReference type="ARBA" id="ARBA00019403"/>
    </source>
</evidence>
<evidence type="ECO:0000256" key="6">
    <source>
        <dbReference type="ARBA" id="ARBA00022723"/>
    </source>
</evidence>
<dbReference type="SMART" id="SM00987">
    <property type="entry name" value="UreE_C"/>
    <property type="match status" value="1"/>
</dbReference>
<evidence type="ECO:0000256" key="1">
    <source>
        <dbReference type="ARBA" id="ARBA00001400"/>
    </source>
</evidence>
<dbReference type="NCBIfam" id="TIGR00758">
    <property type="entry name" value="UDG_fam4"/>
    <property type="match status" value="1"/>
</dbReference>
<keyword evidence="14" id="KW-1185">Reference proteome</keyword>
<dbReference type="GO" id="GO:0004844">
    <property type="term" value="F:uracil DNA N-glycosylase activity"/>
    <property type="evidence" value="ECO:0007669"/>
    <property type="project" value="UniProtKB-EC"/>
</dbReference>
<keyword evidence="11" id="KW-0234">DNA repair</keyword>
<evidence type="ECO:0000256" key="5">
    <source>
        <dbReference type="ARBA" id="ARBA00022485"/>
    </source>
</evidence>
<dbReference type="AlphaFoldDB" id="A0A2Z3I320"/>
<evidence type="ECO:0000256" key="7">
    <source>
        <dbReference type="ARBA" id="ARBA00022763"/>
    </source>
</evidence>
<accession>A0A2Z3I320</accession>
<comment type="similarity">
    <text evidence="2">Belongs to the uracil-DNA glycosylase (UDG) superfamily. Type 4 (UDGa) family.</text>
</comment>
<dbReference type="InterPro" id="IPR005273">
    <property type="entry name" value="Ura-DNA_glyco_family4"/>
</dbReference>
<evidence type="ECO:0000256" key="9">
    <source>
        <dbReference type="ARBA" id="ARBA00023004"/>
    </source>
</evidence>
<dbReference type="InterPro" id="IPR036895">
    <property type="entry name" value="Uracil-DNA_glycosylase-like_sf"/>
</dbReference>
<dbReference type="OrthoDB" id="5290748at2"/>
<dbReference type="EC" id="3.2.2.27" evidence="3"/>
<evidence type="ECO:0000259" key="12">
    <source>
        <dbReference type="SMART" id="SM00986"/>
    </source>
</evidence>
<evidence type="ECO:0000313" key="14">
    <source>
        <dbReference type="Proteomes" id="UP000247763"/>
    </source>
</evidence>
<evidence type="ECO:0000313" key="13">
    <source>
        <dbReference type="EMBL" id="AWM77864.1"/>
    </source>
</evidence>
<keyword evidence="6" id="KW-0479">Metal-binding</keyword>
<dbReference type="Proteomes" id="UP000247763">
    <property type="component" value="Chromosome"/>
</dbReference>
<dbReference type="InterPro" id="IPR051536">
    <property type="entry name" value="UDG_Type-4/5"/>
</dbReference>
<dbReference type="EMBL" id="CP029479">
    <property type="protein sequence ID" value="AWM77864.1"/>
    <property type="molecule type" value="Genomic_DNA"/>
</dbReference>
<proteinExistence type="inferred from homology"/>
<reference evidence="14" key="1">
    <citation type="submission" date="2018-05" db="EMBL/GenBank/DDBJ databases">
        <title>Genome sequencing of Phenylobacterium sp. HYN0004.</title>
        <authorList>
            <person name="Yi H."/>
            <person name="Baek C."/>
        </authorList>
    </citation>
    <scope>NUCLEOTIDE SEQUENCE [LARGE SCALE GENOMIC DNA]</scope>
    <source>
        <strain evidence="14">HYN0004</strain>
    </source>
</reference>
<dbReference type="CDD" id="cd10030">
    <property type="entry name" value="UDG-F4_TTUDGA_SPO1dp_like"/>
    <property type="match status" value="1"/>
</dbReference>
<dbReference type="SMART" id="SM00986">
    <property type="entry name" value="UDG"/>
    <property type="match status" value="1"/>
</dbReference>
<keyword evidence="5" id="KW-0004">4Fe-4S</keyword>